<accession>A0A5D5ASJ6</accession>
<dbReference type="InterPro" id="IPR006311">
    <property type="entry name" value="TAT_signal"/>
</dbReference>
<name>A0A5D5ASJ6_9EURY</name>
<proteinExistence type="predicted"/>
<feature type="region of interest" description="Disordered" evidence="1">
    <location>
        <begin position="70"/>
        <end position="106"/>
    </location>
</feature>
<organism evidence="2 3">
    <name type="scientific">Natrialba swarupiae</name>
    <dbReference type="NCBI Taxonomy" id="2448032"/>
    <lineage>
        <taxon>Archaea</taxon>
        <taxon>Methanobacteriati</taxon>
        <taxon>Methanobacteriota</taxon>
        <taxon>Stenosarchaea group</taxon>
        <taxon>Halobacteria</taxon>
        <taxon>Halobacteriales</taxon>
        <taxon>Natrialbaceae</taxon>
        <taxon>Natrialba</taxon>
    </lineage>
</organism>
<keyword evidence="3" id="KW-1185">Reference proteome</keyword>
<dbReference type="EMBL" id="VTAW01000001">
    <property type="protein sequence ID" value="TYT63835.1"/>
    <property type="molecule type" value="Genomic_DNA"/>
</dbReference>
<dbReference type="RefSeq" id="WP_149079642.1">
    <property type="nucleotide sequence ID" value="NZ_VTAW01000001.1"/>
</dbReference>
<evidence type="ECO:0000256" key="1">
    <source>
        <dbReference type="SAM" id="MobiDB-lite"/>
    </source>
</evidence>
<dbReference type="PROSITE" id="PS51318">
    <property type="entry name" value="TAT"/>
    <property type="match status" value="1"/>
</dbReference>
<sequence>MTQRIPNITRRRLLASTGTAGIAVLAGLSFRPATVSGDTPPYTDTTYAQTDVDGLSLRVAWHSTYNDRTVSASLDSSDGRTVPGHTEPNETGQDPSDGFTDGGNAETHGPLIAASNVLPGDSGTIAIGLFAERMDARVRLIPTVSGRLSEIVDIALWYDTGLFGIGGCRGSETIPDDPAFESTLAAFGETYGQAIDGTTGDGLALRNGVRSCLPEGERLCLGFAWKIDESVGNEWQGESLEFGLAFAAESCGGVV</sequence>
<gene>
    <name evidence="2" type="ORF">FYC77_01035</name>
</gene>
<evidence type="ECO:0000313" key="2">
    <source>
        <dbReference type="EMBL" id="TYT63835.1"/>
    </source>
</evidence>
<dbReference type="AlphaFoldDB" id="A0A5D5ASJ6"/>
<comment type="caution">
    <text evidence="2">The sequence shown here is derived from an EMBL/GenBank/DDBJ whole genome shotgun (WGS) entry which is preliminary data.</text>
</comment>
<evidence type="ECO:0000313" key="3">
    <source>
        <dbReference type="Proteomes" id="UP000324104"/>
    </source>
</evidence>
<protein>
    <submittedName>
        <fullName evidence="2">Uncharacterized protein</fullName>
    </submittedName>
</protein>
<dbReference type="Proteomes" id="UP000324104">
    <property type="component" value="Unassembled WGS sequence"/>
</dbReference>
<reference evidence="2 3" key="1">
    <citation type="submission" date="2019-08" db="EMBL/GenBank/DDBJ databases">
        <title>Archaea genome.</title>
        <authorList>
            <person name="Kajale S."/>
            <person name="Shouche Y."/>
            <person name="Deshpande N."/>
            <person name="Sharma A."/>
        </authorList>
    </citation>
    <scope>NUCLEOTIDE SEQUENCE [LARGE SCALE GENOMIC DNA]</scope>
    <source>
        <strain evidence="2 3">ESP3B_9</strain>
    </source>
</reference>